<gene>
    <name evidence="2" type="ORF">JCGZ_26503</name>
</gene>
<dbReference type="AlphaFoldDB" id="A0A067JYW1"/>
<organism evidence="2 3">
    <name type="scientific">Jatropha curcas</name>
    <name type="common">Barbados nut</name>
    <dbReference type="NCBI Taxonomy" id="180498"/>
    <lineage>
        <taxon>Eukaryota</taxon>
        <taxon>Viridiplantae</taxon>
        <taxon>Streptophyta</taxon>
        <taxon>Embryophyta</taxon>
        <taxon>Tracheophyta</taxon>
        <taxon>Spermatophyta</taxon>
        <taxon>Magnoliopsida</taxon>
        <taxon>eudicotyledons</taxon>
        <taxon>Gunneridae</taxon>
        <taxon>Pentapetalae</taxon>
        <taxon>rosids</taxon>
        <taxon>fabids</taxon>
        <taxon>Malpighiales</taxon>
        <taxon>Euphorbiaceae</taxon>
        <taxon>Crotonoideae</taxon>
        <taxon>Jatropheae</taxon>
        <taxon>Jatropha</taxon>
    </lineage>
</organism>
<dbReference type="Proteomes" id="UP000027138">
    <property type="component" value="Unassembled WGS sequence"/>
</dbReference>
<reference evidence="2 3" key="1">
    <citation type="journal article" date="2014" name="PLoS ONE">
        <title>Global Analysis of Gene Expression Profiles in Physic Nut (Jatropha curcas L.) Seedlings Exposed to Salt Stress.</title>
        <authorList>
            <person name="Zhang L."/>
            <person name="Zhang C."/>
            <person name="Wu P."/>
            <person name="Chen Y."/>
            <person name="Li M."/>
            <person name="Jiang H."/>
            <person name="Wu G."/>
        </authorList>
    </citation>
    <scope>NUCLEOTIDE SEQUENCE [LARGE SCALE GENOMIC DNA]</scope>
    <source>
        <strain evidence="3">cv. GZQX0401</strain>
        <tissue evidence="2">Young leaves</tissue>
    </source>
</reference>
<evidence type="ECO:0000313" key="3">
    <source>
        <dbReference type="Proteomes" id="UP000027138"/>
    </source>
</evidence>
<evidence type="ECO:0000256" key="1">
    <source>
        <dbReference type="SAM" id="MobiDB-lite"/>
    </source>
</evidence>
<name>A0A067JYW1_JATCU</name>
<dbReference type="EMBL" id="KK915087">
    <property type="protein sequence ID" value="KDP24699.1"/>
    <property type="molecule type" value="Genomic_DNA"/>
</dbReference>
<protein>
    <submittedName>
        <fullName evidence="2">Uncharacterized protein</fullName>
    </submittedName>
</protein>
<evidence type="ECO:0000313" key="2">
    <source>
        <dbReference type="EMBL" id="KDP24699.1"/>
    </source>
</evidence>
<feature type="compositionally biased region" description="Polar residues" evidence="1">
    <location>
        <begin position="101"/>
        <end position="113"/>
    </location>
</feature>
<keyword evidence="3" id="KW-1185">Reference proteome</keyword>
<feature type="region of interest" description="Disordered" evidence="1">
    <location>
        <begin position="94"/>
        <end position="113"/>
    </location>
</feature>
<sequence>MAQVPEIPASAYTPEMETMGVIPDIPVFEGDRIPVSRNALNSGTRPLQFLPVPGSNFSIRYNTDAMCGFQSEMRHAMNTQILRLKKPVFPECKQSGWTGGHSESSPKVCQYGT</sequence>
<proteinExistence type="predicted"/>
<accession>A0A067JYW1</accession>